<gene>
    <name evidence="1" type="ORF">Tci_894329</name>
</gene>
<name>A0A699UIE8_TANCI</name>
<proteinExistence type="predicted"/>
<dbReference type="AlphaFoldDB" id="A0A699UIE8"/>
<protein>
    <submittedName>
        <fullName evidence="1">Uncharacterized protein</fullName>
    </submittedName>
</protein>
<organism evidence="1">
    <name type="scientific">Tanacetum cinerariifolium</name>
    <name type="common">Dalmatian daisy</name>
    <name type="synonym">Chrysanthemum cinerariifolium</name>
    <dbReference type="NCBI Taxonomy" id="118510"/>
    <lineage>
        <taxon>Eukaryota</taxon>
        <taxon>Viridiplantae</taxon>
        <taxon>Streptophyta</taxon>
        <taxon>Embryophyta</taxon>
        <taxon>Tracheophyta</taxon>
        <taxon>Spermatophyta</taxon>
        <taxon>Magnoliopsida</taxon>
        <taxon>eudicotyledons</taxon>
        <taxon>Gunneridae</taxon>
        <taxon>Pentapetalae</taxon>
        <taxon>asterids</taxon>
        <taxon>campanulids</taxon>
        <taxon>Asterales</taxon>
        <taxon>Asteraceae</taxon>
        <taxon>Asteroideae</taxon>
        <taxon>Anthemideae</taxon>
        <taxon>Anthemidinae</taxon>
        <taxon>Tanacetum</taxon>
    </lineage>
</organism>
<dbReference type="EMBL" id="BKCJ011336556">
    <property type="protein sequence ID" value="GFD22360.1"/>
    <property type="molecule type" value="Genomic_DNA"/>
</dbReference>
<feature type="non-terminal residue" evidence="1">
    <location>
        <position position="1"/>
    </location>
</feature>
<accession>A0A699UIE8</accession>
<evidence type="ECO:0000313" key="1">
    <source>
        <dbReference type="EMBL" id="GFD22360.1"/>
    </source>
</evidence>
<comment type="caution">
    <text evidence="1">The sequence shown here is derived from an EMBL/GenBank/DDBJ whole genome shotgun (WGS) entry which is preliminary data.</text>
</comment>
<reference evidence="1" key="1">
    <citation type="journal article" date="2019" name="Sci. Rep.">
        <title>Draft genome of Tanacetum cinerariifolium, the natural source of mosquito coil.</title>
        <authorList>
            <person name="Yamashiro T."/>
            <person name="Shiraishi A."/>
            <person name="Satake H."/>
            <person name="Nakayama K."/>
        </authorList>
    </citation>
    <scope>NUCLEOTIDE SEQUENCE</scope>
</reference>
<sequence>DGQLQGIRVVHHCLQLVDARRAGIGAVKQAHIVLAVRPKHEHSLRQNIPEGVAHRPIYREAVAQAAALREVVVVKHIAQGRVEARIALVGSLKVVRALV</sequence>